<evidence type="ECO:0000256" key="3">
    <source>
        <dbReference type="ARBA" id="ARBA00022692"/>
    </source>
</evidence>
<proteinExistence type="predicted"/>
<accession>W9YII8</accession>
<dbReference type="CDD" id="cd06179">
    <property type="entry name" value="MFS_TRI12_like"/>
    <property type="match status" value="1"/>
</dbReference>
<dbReference type="PANTHER" id="PTHR23501:SF109">
    <property type="entry name" value="MAJOR FACILITATOR SUPERFAMILY (MFS) PROFILE DOMAIN-CONTAINING PROTEIN-RELATED"/>
    <property type="match status" value="1"/>
</dbReference>
<reference evidence="9 10" key="1">
    <citation type="submission" date="2013-03" db="EMBL/GenBank/DDBJ databases">
        <title>The Genome Sequence of Capronia epimyces CBS 606.96.</title>
        <authorList>
            <consortium name="The Broad Institute Genomics Platform"/>
            <person name="Cuomo C."/>
            <person name="de Hoog S."/>
            <person name="Gorbushina A."/>
            <person name="Walker B."/>
            <person name="Young S.K."/>
            <person name="Zeng Q."/>
            <person name="Gargeya S."/>
            <person name="Fitzgerald M."/>
            <person name="Haas B."/>
            <person name="Abouelleil A."/>
            <person name="Allen A.W."/>
            <person name="Alvarado L."/>
            <person name="Arachchi H.M."/>
            <person name="Berlin A.M."/>
            <person name="Chapman S.B."/>
            <person name="Gainer-Dewar J."/>
            <person name="Goldberg J."/>
            <person name="Griggs A."/>
            <person name="Gujja S."/>
            <person name="Hansen M."/>
            <person name="Howarth C."/>
            <person name="Imamovic A."/>
            <person name="Ireland A."/>
            <person name="Larimer J."/>
            <person name="McCowan C."/>
            <person name="Murphy C."/>
            <person name="Pearson M."/>
            <person name="Poon T.W."/>
            <person name="Priest M."/>
            <person name="Roberts A."/>
            <person name="Saif S."/>
            <person name="Shea T."/>
            <person name="Sisk P."/>
            <person name="Sykes S."/>
            <person name="Wortman J."/>
            <person name="Nusbaum C."/>
            <person name="Birren B."/>
        </authorList>
    </citation>
    <scope>NUCLEOTIDE SEQUENCE [LARGE SCALE GENOMIC DNA]</scope>
    <source>
        <strain evidence="9 10">CBS 606.96</strain>
    </source>
</reference>
<dbReference type="GO" id="GO:0022857">
    <property type="term" value="F:transmembrane transporter activity"/>
    <property type="evidence" value="ECO:0007669"/>
    <property type="project" value="InterPro"/>
</dbReference>
<feature type="domain" description="Major facilitator superfamily (MFS) profile" evidence="8">
    <location>
        <begin position="47"/>
        <end position="508"/>
    </location>
</feature>
<dbReference type="InterPro" id="IPR036259">
    <property type="entry name" value="MFS_trans_sf"/>
</dbReference>
<dbReference type="AlphaFoldDB" id="W9YII8"/>
<feature type="compositionally biased region" description="Polar residues" evidence="6">
    <location>
        <begin position="1"/>
        <end position="17"/>
    </location>
</feature>
<keyword evidence="5 7" id="KW-0472">Membrane</keyword>
<dbReference type="SUPFAM" id="SSF103473">
    <property type="entry name" value="MFS general substrate transporter"/>
    <property type="match status" value="1"/>
</dbReference>
<protein>
    <recommendedName>
        <fullName evidence="8">Major facilitator superfamily (MFS) profile domain-containing protein</fullName>
    </recommendedName>
</protein>
<evidence type="ECO:0000256" key="4">
    <source>
        <dbReference type="ARBA" id="ARBA00022989"/>
    </source>
</evidence>
<dbReference type="RefSeq" id="XP_007730468.1">
    <property type="nucleotide sequence ID" value="XM_007732278.1"/>
</dbReference>
<dbReference type="Gene3D" id="1.20.1250.20">
    <property type="entry name" value="MFS general substrate transporter like domains"/>
    <property type="match status" value="1"/>
</dbReference>
<dbReference type="InterPro" id="IPR020846">
    <property type="entry name" value="MFS_dom"/>
</dbReference>
<feature type="transmembrane region" description="Helical" evidence="7">
    <location>
        <begin position="204"/>
        <end position="226"/>
    </location>
</feature>
<dbReference type="InterPro" id="IPR010573">
    <property type="entry name" value="MFS_Str1/Tri12-like"/>
</dbReference>
<dbReference type="InterPro" id="IPR053791">
    <property type="entry name" value="MFS_Tri12-like"/>
</dbReference>
<dbReference type="GeneID" id="19166268"/>
<dbReference type="PANTHER" id="PTHR23501">
    <property type="entry name" value="MAJOR FACILITATOR SUPERFAMILY"/>
    <property type="match status" value="1"/>
</dbReference>
<organism evidence="9 10">
    <name type="scientific">Capronia epimyces CBS 606.96</name>
    <dbReference type="NCBI Taxonomy" id="1182542"/>
    <lineage>
        <taxon>Eukaryota</taxon>
        <taxon>Fungi</taxon>
        <taxon>Dikarya</taxon>
        <taxon>Ascomycota</taxon>
        <taxon>Pezizomycotina</taxon>
        <taxon>Eurotiomycetes</taxon>
        <taxon>Chaetothyriomycetidae</taxon>
        <taxon>Chaetothyriales</taxon>
        <taxon>Herpotrichiellaceae</taxon>
        <taxon>Capronia</taxon>
    </lineage>
</organism>
<evidence type="ECO:0000259" key="8">
    <source>
        <dbReference type="PROSITE" id="PS50850"/>
    </source>
</evidence>
<dbReference type="Proteomes" id="UP000019478">
    <property type="component" value="Unassembled WGS sequence"/>
</dbReference>
<evidence type="ECO:0000313" key="9">
    <source>
        <dbReference type="EMBL" id="EXJ89071.1"/>
    </source>
</evidence>
<evidence type="ECO:0000256" key="7">
    <source>
        <dbReference type="SAM" id="Phobius"/>
    </source>
</evidence>
<evidence type="ECO:0000256" key="5">
    <source>
        <dbReference type="ARBA" id="ARBA00023136"/>
    </source>
</evidence>
<keyword evidence="4 7" id="KW-1133">Transmembrane helix</keyword>
<dbReference type="PROSITE" id="PS50850">
    <property type="entry name" value="MFS"/>
    <property type="match status" value="1"/>
</dbReference>
<evidence type="ECO:0000256" key="6">
    <source>
        <dbReference type="SAM" id="MobiDB-lite"/>
    </source>
</evidence>
<dbReference type="eggNOG" id="KOG0254">
    <property type="taxonomic scope" value="Eukaryota"/>
</dbReference>
<evidence type="ECO:0000256" key="1">
    <source>
        <dbReference type="ARBA" id="ARBA00004141"/>
    </source>
</evidence>
<sequence length="537" mass="57586">MVDKPVSSTLGEVQVQHSEGKVNHTEKDLYHDRDHDHLEHPDWRLDAKLVLVFVAMMVQYNASFFSFTLTAPITSYINQDLGPKSYYIWMATVWPLTFSATMTIVGRFEDIFGRRYVMIFGNVLCVIASIVGGTTNSIGVLILANGLNGIAGAIQQTASACVSELVPRKYRPQAASTVAGSGIVGGAFGSPIAIHVATHLSWRWVYWITIIAAGLGAVGLALFYFPPTFEDVHRRDHRSKLEEFKKIDVVGVILFAGGITILLVGISWGGTNYPWKSAGVIVPIILGALSLVAFGFWEVYAPLAEPIVPYRLFKNVRGFTMVLVAEFVAGMLLYSLASLYPLQIQIVYTSDPGKAGWESCTVLMGTFVGLIILGNTIGRIGHARWIFLGSVFFNTVFIGCMAAMTIHSAASIIALTTLTGFTIGFIQLTGIVMIILNSPDEDIGVAVGLNGSARTSGGSIATAIYSTILADRVKHVLPGMVAKAVLPLGLPATSLGPLLQVLASGDTAAATKIPGISLPILGAALEAFKEAYVKGFR</sequence>
<dbReference type="Pfam" id="PF06609">
    <property type="entry name" value="TRI12"/>
    <property type="match status" value="1"/>
</dbReference>
<feature type="transmembrane region" description="Helical" evidence="7">
    <location>
        <begin position="412"/>
        <end position="436"/>
    </location>
</feature>
<dbReference type="EMBL" id="AMGY01000002">
    <property type="protein sequence ID" value="EXJ89071.1"/>
    <property type="molecule type" value="Genomic_DNA"/>
</dbReference>
<feature type="transmembrane region" description="Helical" evidence="7">
    <location>
        <begin position="247"/>
        <end position="268"/>
    </location>
</feature>
<feature type="transmembrane region" description="Helical" evidence="7">
    <location>
        <begin position="86"/>
        <end position="105"/>
    </location>
</feature>
<feature type="transmembrane region" description="Helical" evidence="7">
    <location>
        <begin position="321"/>
        <end position="343"/>
    </location>
</feature>
<feature type="transmembrane region" description="Helical" evidence="7">
    <location>
        <begin position="280"/>
        <end position="300"/>
    </location>
</feature>
<comment type="subcellular location">
    <subcellularLocation>
        <location evidence="1">Membrane</location>
        <topology evidence="1">Multi-pass membrane protein</topology>
    </subcellularLocation>
</comment>
<dbReference type="OrthoDB" id="2587356at2759"/>
<keyword evidence="10" id="KW-1185">Reference proteome</keyword>
<evidence type="ECO:0000313" key="10">
    <source>
        <dbReference type="Proteomes" id="UP000019478"/>
    </source>
</evidence>
<feature type="transmembrane region" description="Helical" evidence="7">
    <location>
        <begin position="385"/>
        <end position="406"/>
    </location>
</feature>
<feature type="transmembrane region" description="Helical" evidence="7">
    <location>
        <begin position="355"/>
        <end position="373"/>
    </location>
</feature>
<keyword evidence="3 7" id="KW-0812">Transmembrane</keyword>
<feature type="transmembrane region" description="Helical" evidence="7">
    <location>
        <begin position="117"/>
        <end position="143"/>
    </location>
</feature>
<dbReference type="GO" id="GO:0005886">
    <property type="term" value="C:plasma membrane"/>
    <property type="evidence" value="ECO:0007669"/>
    <property type="project" value="TreeGrafter"/>
</dbReference>
<gene>
    <name evidence="9" type="ORF">A1O3_02135</name>
</gene>
<dbReference type="HOGENOM" id="CLU_000960_25_2_1"/>
<keyword evidence="2" id="KW-0813">Transport</keyword>
<comment type="caution">
    <text evidence="9">The sequence shown here is derived from an EMBL/GenBank/DDBJ whole genome shotgun (WGS) entry which is preliminary data.</text>
</comment>
<feature type="region of interest" description="Disordered" evidence="6">
    <location>
        <begin position="1"/>
        <end position="24"/>
    </location>
</feature>
<evidence type="ECO:0000256" key="2">
    <source>
        <dbReference type="ARBA" id="ARBA00022448"/>
    </source>
</evidence>
<name>W9YII8_9EURO</name>
<feature type="transmembrane region" description="Helical" evidence="7">
    <location>
        <begin position="49"/>
        <end position="74"/>
    </location>
</feature>